<reference evidence="2 3" key="1">
    <citation type="journal article" date="2014" name="PLoS ONE">
        <title>Global Analysis of Gene Expression Profiles in Physic Nut (Jatropha curcas L.) Seedlings Exposed to Salt Stress.</title>
        <authorList>
            <person name="Zhang L."/>
            <person name="Zhang C."/>
            <person name="Wu P."/>
            <person name="Chen Y."/>
            <person name="Li M."/>
            <person name="Jiang H."/>
            <person name="Wu G."/>
        </authorList>
    </citation>
    <scope>NUCLEOTIDE SEQUENCE [LARGE SCALE GENOMIC DNA]</scope>
    <source>
        <strain evidence="3">cv. GZQX0401</strain>
        <tissue evidence="2">Young leaves</tissue>
    </source>
</reference>
<protein>
    <submittedName>
        <fullName evidence="2">Uncharacterized protein</fullName>
    </submittedName>
</protein>
<evidence type="ECO:0000313" key="2">
    <source>
        <dbReference type="EMBL" id="KDP32180.1"/>
    </source>
</evidence>
<dbReference type="AlphaFoldDB" id="A0A067KIU4"/>
<proteinExistence type="predicted"/>
<evidence type="ECO:0000256" key="1">
    <source>
        <dbReference type="SAM" id="MobiDB-lite"/>
    </source>
</evidence>
<name>A0A067KIU4_JATCU</name>
<accession>A0A067KIU4</accession>
<gene>
    <name evidence="2" type="ORF">JCGZ_14991</name>
</gene>
<feature type="compositionally biased region" description="Basic and acidic residues" evidence="1">
    <location>
        <begin position="53"/>
        <end position="72"/>
    </location>
</feature>
<sequence>MEQNHWQSCCDDELHQGGARGVRSTWRWRNVAELVMVARVSAGAAGARRRRSHREEERERKERKEGKEKKNGGDGGAACRWCRRWWCVGDQEAQKK</sequence>
<dbReference type="EMBL" id="KK914592">
    <property type="protein sequence ID" value="KDP32180.1"/>
    <property type="molecule type" value="Genomic_DNA"/>
</dbReference>
<feature type="region of interest" description="Disordered" evidence="1">
    <location>
        <begin position="1"/>
        <end position="20"/>
    </location>
</feature>
<dbReference type="Proteomes" id="UP000027138">
    <property type="component" value="Unassembled WGS sequence"/>
</dbReference>
<feature type="region of interest" description="Disordered" evidence="1">
    <location>
        <begin position="42"/>
        <end position="78"/>
    </location>
</feature>
<evidence type="ECO:0000313" key="3">
    <source>
        <dbReference type="Proteomes" id="UP000027138"/>
    </source>
</evidence>
<organism evidence="2 3">
    <name type="scientific">Jatropha curcas</name>
    <name type="common">Barbados nut</name>
    <dbReference type="NCBI Taxonomy" id="180498"/>
    <lineage>
        <taxon>Eukaryota</taxon>
        <taxon>Viridiplantae</taxon>
        <taxon>Streptophyta</taxon>
        <taxon>Embryophyta</taxon>
        <taxon>Tracheophyta</taxon>
        <taxon>Spermatophyta</taxon>
        <taxon>Magnoliopsida</taxon>
        <taxon>eudicotyledons</taxon>
        <taxon>Gunneridae</taxon>
        <taxon>Pentapetalae</taxon>
        <taxon>rosids</taxon>
        <taxon>fabids</taxon>
        <taxon>Malpighiales</taxon>
        <taxon>Euphorbiaceae</taxon>
        <taxon>Crotonoideae</taxon>
        <taxon>Jatropheae</taxon>
        <taxon>Jatropha</taxon>
    </lineage>
</organism>
<keyword evidence="3" id="KW-1185">Reference proteome</keyword>